<evidence type="ECO:0000313" key="3">
    <source>
        <dbReference type="Proteomes" id="UP000643810"/>
    </source>
</evidence>
<dbReference type="CDD" id="cd17332">
    <property type="entry name" value="MFS_MelB_like"/>
    <property type="match status" value="1"/>
</dbReference>
<feature type="transmembrane region" description="Helical" evidence="1">
    <location>
        <begin position="393"/>
        <end position="411"/>
    </location>
</feature>
<comment type="caution">
    <text evidence="2">The sequence shown here is derived from an EMBL/GenBank/DDBJ whole genome shotgun (WGS) entry which is preliminary data.</text>
</comment>
<dbReference type="RefSeq" id="WP_158573022.1">
    <property type="nucleotide sequence ID" value="NZ_JACOPG010000001.1"/>
</dbReference>
<feature type="transmembrane region" description="Helical" evidence="1">
    <location>
        <begin position="15"/>
        <end position="39"/>
    </location>
</feature>
<name>A0ABR7GDK2_9FIRM</name>
<dbReference type="PANTHER" id="PTHR11328:SF24">
    <property type="entry name" value="MAJOR FACILITATOR SUPERFAMILY (MFS) PROFILE DOMAIN-CONTAINING PROTEIN"/>
    <property type="match status" value="1"/>
</dbReference>
<feature type="transmembrane region" description="Helical" evidence="1">
    <location>
        <begin position="45"/>
        <end position="63"/>
    </location>
</feature>
<evidence type="ECO:0000313" key="2">
    <source>
        <dbReference type="EMBL" id="MBC5685514.1"/>
    </source>
</evidence>
<gene>
    <name evidence="2" type="ORF">H8R94_02605</name>
</gene>
<proteinExistence type="predicted"/>
<keyword evidence="1" id="KW-1133">Transmembrane helix</keyword>
<organism evidence="2 3">
    <name type="scientific">Roseburia lenta</name>
    <dbReference type="NCBI Taxonomy" id="2763061"/>
    <lineage>
        <taxon>Bacteria</taxon>
        <taxon>Bacillati</taxon>
        <taxon>Bacillota</taxon>
        <taxon>Clostridia</taxon>
        <taxon>Lachnospirales</taxon>
        <taxon>Lachnospiraceae</taxon>
        <taxon>Roseburia</taxon>
    </lineage>
</organism>
<dbReference type="Gene3D" id="1.20.1250.20">
    <property type="entry name" value="MFS general substrate transporter like domains"/>
    <property type="match status" value="2"/>
</dbReference>
<dbReference type="SUPFAM" id="SSF103473">
    <property type="entry name" value="MFS general substrate transporter"/>
    <property type="match status" value="1"/>
</dbReference>
<dbReference type="Proteomes" id="UP000643810">
    <property type="component" value="Unassembled WGS sequence"/>
</dbReference>
<feature type="transmembrane region" description="Helical" evidence="1">
    <location>
        <begin position="115"/>
        <end position="133"/>
    </location>
</feature>
<keyword evidence="3" id="KW-1185">Reference proteome</keyword>
<dbReference type="InterPro" id="IPR039672">
    <property type="entry name" value="MFS_2"/>
</dbReference>
<feature type="transmembrane region" description="Helical" evidence="1">
    <location>
        <begin position="431"/>
        <end position="449"/>
    </location>
</feature>
<dbReference type="NCBIfam" id="TIGR00792">
    <property type="entry name" value="gph"/>
    <property type="match status" value="1"/>
</dbReference>
<feature type="transmembrane region" description="Helical" evidence="1">
    <location>
        <begin position="195"/>
        <end position="212"/>
    </location>
</feature>
<reference evidence="2 3" key="1">
    <citation type="submission" date="2020-08" db="EMBL/GenBank/DDBJ databases">
        <title>Genome public.</title>
        <authorList>
            <person name="Liu C."/>
            <person name="Sun Q."/>
        </authorList>
    </citation>
    <scope>NUCLEOTIDE SEQUENCE [LARGE SCALE GENOMIC DNA]</scope>
    <source>
        <strain evidence="2 3">NSJ-9</strain>
    </source>
</reference>
<dbReference type="InterPro" id="IPR036259">
    <property type="entry name" value="MFS_trans_sf"/>
</dbReference>
<feature type="transmembrane region" description="Helical" evidence="1">
    <location>
        <begin position="342"/>
        <end position="368"/>
    </location>
</feature>
<keyword evidence="1" id="KW-0812">Transmembrane</keyword>
<feature type="transmembrane region" description="Helical" evidence="1">
    <location>
        <begin position="280"/>
        <end position="300"/>
    </location>
</feature>
<dbReference type="Pfam" id="PF13347">
    <property type="entry name" value="MFS_2"/>
    <property type="match status" value="1"/>
</dbReference>
<evidence type="ECO:0000256" key="1">
    <source>
        <dbReference type="SAM" id="Phobius"/>
    </source>
</evidence>
<dbReference type="InterPro" id="IPR001927">
    <property type="entry name" value="Na/Gal_symport"/>
</dbReference>
<dbReference type="PANTHER" id="PTHR11328">
    <property type="entry name" value="MAJOR FACILITATOR SUPERFAMILY DOMAIN-CONTAINING PROTEIN"/>
    <property type="match status" value="1"/>
</dbReference>
<feature type="transmembrane region" description="Helical" evidence="1">
    <location>
        <begin position="154"/>
        <end position="175"/>
    </location>
</feature>
<protein>
    <submittedName>
        <fullName evidence="2">MFS transporter</fullName>
    </submittedName>
</protein>
<feature type="transmembrane region" description="Helical" evidence="1">
    <location>
        <begin position="312"/>
        <end position="330"/>
    </location>
</feature>
<accession>A0ABR7GDK2</accession>
<feature type="transmembrane region" description="Helical" evidence="1">
    <location>
        <begin position="241"/>
        <end position="260"/>
    </location>
</feature>
<keyword evidence="1" id="KW-0472">Membrane</keyword>
<dbReference type="EMBL" id="JACOPG010000001">
    <property type="protein sequence ID" value="MBC5685514.1"/>
    <property type="molecule type" value="Genomic_DNA"/>
</dbReference>
<sequence length="471" mass="52886">MGEQKTHGLTTKEKMAYACGDFGGVLTFSLISSFLTMFYTDCLHIPLAQITILMFVARIWDAINDPLWGGFIDSRKPTKWGRFRPYVMWASIPLAVAAVLMFVKIPGLTTNQYLIYAYVTYILYGMMYTGVNIPYGSLASVMTDDPMERSSLSVWRSVGAGFGNIPSMILLPLLVYSTVIGADGTETKVLDPTKLGFAVLCIAVVSIGIYSLHFRNVKERITVPPKQKQEGMHVFRTVGDLFKNPPFIFLCLVSMLLIAFQMYTQTTYNYLFLNFYEKPGLYSFVTVCTYVPMALFLPIIGKLVRKFGKKEICAFGLAFAAVVNFIMYFLKFTPMVNNPYVFMILLFFSGAGQTFLTLEVWALVMDVIDYHELLSGRREEGTSYALYSFTRKLGQTLAGVGVPILLAVIGYNVDASKQSAEVVAKLYDMATLVPAIVLLVMFLLLTFGYKLSKEKLVDVYAELAKRREQEN</sequence>
<feature type="transmembrane region" description="Helical" evidence="1">
    <location>
        <begin position="83"/>
        <end position="103"/>
    </location>
</feature>